<accession>A0A099GN60</accession>
<proteinExistence type="predicted"/>
<name>A0A099GN60_9RHOB</name>
<gene>
    <name evidence="2" type="ORF">IX56_01645</name>
</gene>
<comment type="caution">
    <text evidence="2">The sequence shown here is derived from an EMBL/GenBank/DDBJ whole genome shotgun (WGS) entry which is preliminary data.</text>
</comment>
<evidence type="ECO:0000256" key="1">
    <source>
        <dbReference type="SAM" id="MobiDB-lite"/>
    </source>
</evidence>
<dbReference type="AlphaFoldDB" id="A0A099GN60"/>
<dbReference type="EMBL" id="JRKQ01000004">
    <property type="protein sequence ID" value="KGJ23493.1"/>
    <property type="molecule type" value="Genomic_DNA"/>
</dbReference>
<dbReference type="Proteomes" id="UP000029858">
    <property type="component" value="Unassembled WGS sequence"/>
</dbReference>
<sequence length="178" mass="19439">MKGMSEREYSAHSGLSRGAIQKARRASRLVVYDDGSINAAASDARRAEMTDPDQQRRSTGADTGFSGPADSSSYLKARTALTVYQAQEKQLGIQKKKGTLVDRARAETLVFRLARQERDVWVTWPARVAALMAAEVAAEVEKQTATPVIIEAAILQRVLETHVRAQLDALADLRVSLG</sequence>
<evidence type="ECO:0008006" key="4">
    <source>
        <dbReference type="Google" id="ProtNLM"/>
    </source>
</evidence>
<protein>
    <recommendedName>
        <fullName evidence="4">Elements of external origin</fullName>
    </recommendedName>
</protein>
<reference evidence="2 3" key="1">
    <citation type="submission" date="2014-09" db="EMBL/GenBank/DDBJ databases">
        <authorList>
            <person name="McGinnis J.M."/>
            <person name="Wolfgang W.J."/>
        </authorList>
    </citation>
    <scope>NUCLEOTIDE SEQUENCE [LARGE SCALE GENOMIC DNA]</scope>
    <source>
        <strain evidence="2 3">5503</strain>
    </source>
</reference>
<reference evidence="2 3" key="2">
    <citation type="submission" date="2014-10" db="EMBL/GenBank/DDBJ databases">
        <title>Paracoccus sanguinis sp. nov., isolated from clinical specimens of New York State patients.</title>
        <authorList>
            <person name="Mingle L.A."/>
            <person name="Cole J.A."/>
            <person name="Lapierre P."/>
            <person name="Musser K.A."/>
        </authorList>
    </citation>
    <scope>NUCLEOTIDE SEQUENCE [LARGE SCALE GENOMIC DNA]</scope>
    <source>
        <strain evidence="2 3">5503</strain>
    </source>
</reference>
<evidence type="ECO:0000313" key="3">
    <source>
        <dbReference type="Proteomes" id="UP000029858"/>
    </source>
</evidence>
<dbReference type="RefSeq" id="WP_036706802.1">
    <property type="nucleotide sequence ID" value="NZ_JRKQ01000004.1"/>
</dbReference>
<evidence type="ECO:0000313" key="2">
    <source>
        <dbReference type="EMBL" id="KGJ23493.1"/>
    </source>
</evidence>
<feature type="compositionally biased region" description="Basic and acidic residues" evidence="1">
    <location>
        <begin position="43"/>
        <end position="56"/>
    </location>
</feature>
<organism evidence="2 3">
    <name type="scientific">Paracoccus sanguinis</name>
    <dbReference type="NCBI Taxonomy" id="1545044"/>
    <lineage>
        <taxon>Bacteria</taxon>
        <taxon>Pseudomonadati</taxon>
        <taxon>Pseudomonadota</taxon>
        <taxon>Alphaproteobacteria</taxon>
        <taxon>Rhodobacterales</taxon>
        <taxon>Paracoccaceae</taxon>
        <taxon>Paracoccus</taxon>
    </lineage>
</organism>
<feature type="region of interest" description="Disordered" evidence="1">
    <location>
        <begin position="42"/>
        <end position="70"/>
    </location>
</feature>